<evidence type="ECO:0000259" key="4">
    <source>
        <dbReference type="Pfam" id="PF12804"/>
    </source>
</evidence>
<gene>
    <name evidence="5" type="ORF">HND93_12285</name>
</gene>
<proteinExistence type="predicted"/>
<evidence type="ECO:0000256" key="1">
    <source>
        <dbReference type="ARBA" id="ARBA00022679"/>
    </source>
</evidence>
<dbReference type="PANTHER" id="PTHR43584:SF8">
    <property type="entry name" value="N-ACETYLMURAMATE ALPHA-1-PHOSPHATE URIDYLYLTRANSFERASE"/>
    <property type="match status" value="1"/>
</dbReference>
<dbReference type="InterPro" id="IPR025877">
    <property type="entry name" value="MobA-like_NTP_Trfase"/>
</dbReference>
<sequence length="248" mass="26595">MSATHGSPKTAMVLAAGLGLRMRPLTLDRPKPLIPVAGRALLDHALDRLVDAGVETAVVNSHYLGGMITAHLAGRRDLHIVPSPEETPLDTGGAVRRALPHLGTEPVLTVNADILWLDGPTPALRRLAANWDPERMDALLLLMATTKSVGYDGRGDFHMDPLGLLSRRGESEIAPFVYAGVQIVKPALFGQDTPDGAFSTNLVWDRAMEAGRLYGLAHDGAWFHVGTPDALVESEELLAQGGMRWIGP</sequence>
<dbReference type="SUPFAM" id="SSF53448">
    <property type="entry name" value="Nucleotide-diphospho-sugar transferases"/>
    <property type="match status" value="1"/>
</dbReference>
<accession>A0ABX2TBH0</accession>
<dbReference type="InterPro" id="IPR029044">
    <property type="entry name" value="Nucleotide-diphossugar_trans"/>
</dbReference>
<keyword evidence="2" id="KW-0548">Nucleotidyltransferase</keyword>
<evidence type="ECO:0000313" key="5">
    <source>
        <dbReference type="EMBL" id="NYZ20493.1"/>
    </source>
</evidence>
<protein>
    <submittedName>
        <fullName evidence="5">Nucleotidyltransferase family protein</fullName>
    </submittedName>
</protein>
<dbReference type="CDD" id="cd06422">
    <property type="entry name" value="NTP_transferase_like_1"/>
    <property type="match status" value="1"/>
</dbReference>
<evidence type="ECO:0000256" key="3">
    <source>
        <dbReference type="ARBA" id="ARBA00022842"/>
    </source>
</evidence>
<dbReference type="Gene3D" id="3.90.550.10">
    <property type="entry name" value="Spore Coat Polysaccharide Biosynthesis Protein SpsA, Chain A"/>
    <property type="match status" value="1"/>
</dbReference>
<dbReference type="EMBL" id="JABFDB010000008">
    <property type="protein sequence ID" value="NYZ20493.1"/>
    <property type="molecule type" value="Genomic_DNA"/>
</dbReference>
<dbReference type="Pfam" id="PF12804">
    <property type="entry name" value="NTP_transf_3"/>
    <property type="match status" value="1"/>
</dbReference>
<name>A0ABX2TBH0_9PROT</name>
<keyword evidence="6" id="KW-1185">Reference proteome</keyword>
<dbReference type="RefSeq" id="WP_180282270.1">
    <property type="nucleotide sequence ID" value="NZ_JABFDB010000008.1"/>
</dbReference>
<dbReference type="PANTHER" id="PTHR43584">
    <property type="entry name" value="NUCLEOTIDYL TRANSFERASE"/>
    <property type="match status" value="1"/>
</dbReference>
<keyword evidence="1" id="KW-0808">Transferase</keyword>
<dbReference type="InterPro" id="IPR050065">
    <property type="entry name" value="GlmU-like"/>
</dbReference>
<feature type="domain" description="MobA-like NTP transferase" evidence="4">
    <location>
        <begin position="11"/>
        <end position="139"/>
    </location>
</feature>
<comment type="caution">
    <text evidence="5">The sequence shown here is derived from an EMBL/GenBank/DDBJ whole genome shotgun (WGS) entry which is preliminary data.</text>
</comment>
<dbReference type="Proteomes" id="UP000584642">
    <property type="component" value="Unassembled WGS sequence"/>
</dbReference>
<keyword evidence="3" id="KW-0460">Magnesium</keyword>
<reference evidence="5 6" key="1">
    <citation type="submission" date="2020-05" db="EMBL/GenBank/DDBJ databases">
        <title>Azospirillum oleiclasticum sp. nov, a nitrogen-fixing and heavy crude oil-emulsifying bacterium isolated from the crude oil of Yumen Oilfield.</title>
        <authorList>
            <person name="Wu D."/>
            <person name="Cai M."/>
            <person name="Zhang X."/>
        </authorList>
    </citation>
    <scope>NUCLEOTIDE SEQUENCE [LARGE SCALE GENOMIC DNA]</scope>
    <source>
        <strain evidence="5 6">ROY-1-1-2</strain>
    </source>
</reference>
<organism evidence="5 6">
    <name type="scientific">Azospirillum oleiclasticum</name>
    <dbReference type="NCBI Taxonomy" id="2735135"/>
    <lineage>
        <taxon>Bacteria</taxon>
        <taxon>Pseudomonadati</taxon>
        <taxon>Pseudomonadota</taxon>
        <taxon>Alphaproteobacteria</taxon>
        <taxon>Rhodospirillales</taxon>
        <taxon>Azospirillaceae</taxon>
        <taxon>Azospirillum</taxon>
    </lineage>
</organism>
<evidence type="ECO:0000313" key="6">
    <source>
        <dbReference type="Proteomes" id="UP000584642"/>
    </source>
</evidence>
<evidence type="ECO:0000256" key="2">
    <source>
        <dbReference type="ARBA" id="ARBA00022695"/>
    </source>
</evidence>